<keyword evidence="4" id="KW-0472">Membrane</keyword>
<keyword evidence="5" id="KW-0539">Nucleus</keyword>
<keyword evidence="8" id="KW-1185">Reference proteome</keyword>
<dbReference type="InterPro" id="IPR018617">
    <property type="entry name" value="Ima1_N"/>
</dbReference>
<dbReference type="Pfam" id="PF09779">
    <property type="entry name" value="Ima1_N"/>
    <property type="match status" value="1"/>
</dbReference>
<organism evidence="7 8">
    <name type="scientific">Corynespora cassiicola Philippines</name>
    <dbReference type="NCBI Taxonomy" id="1448308"/>
    <lineage>
        <taxon>Eukaryota</taxon>
        <taxon>Fungi</taxon>
        <taxon>Dikarya</taxon>
        <taxon>Ascomycota</taxon>
        <taxon>Pezizomycotina</taxon>
        <taxon>Dothideomycetes</taxon>
        <taxon>Pleosporomycetidae</taxon>
        <taxon>Pleosporales</taxon>
        <taxon>Corynesporascaceae</taxon>
        <taxon>Corynespora</taxon>
    </lineage>
</organism>
<dbReference type="GO" id="GO:0034992">
    <property type="term" value="C:microtubule organizing center attachment site"/>
    <property type="evidence" value="ECO:0007669"/>
    <property type="project" value="TreeGrafter"/>
</dbReference>
<dbReference type="GO" id="GO:0034506">
    <property type="term" value="C:chromosome, centromeric core domain"/>
    <property type="evidence" value="ECO:0007669"/>
    <property type="project" value="TreeGrafter"/>
</dbReference>
<dbReference type="InterPro" id="IPR042321">
    <property type="entry name" value="Ima1"/>
</dbReference>
<dbReference type="GO" id="GO:0044732">
    <property type="term" value="C:mitotic spindle pole body"/>
    <property type="evidence" value="ECO:0007669"/>
    <property type="project" value="TreeGrafter"/>
</dbReference>
<evidence type="ECO:0000256" key="4">
    <source>
        <dbReference type="ARBA" id="ARBA00023136"/>
    </source>
</evidence>
<evidence type="ECO:0000313" key="7">
    <source>
        <dbReference type="EMBL" id="PSN68718.1"/>
    </source>
</evidence>
<keyword evidence="3" id="KW-1133">Transmembrane helix</keyword>
<dbReference type="AlphaFoldDB" id="A0A2T2NUF3"/>
<name>A0A2T2NUF3_CORCC</name>
<feature type="domain" description="Ima1 N-terminal" evidence="6">
    <location>
        <begin position="9"/>
        <end position="135"/>
    </location>
</feature>
<dbReference type="GO" id="GO:0071765">
    <property type="term" value="P:nuclear inner membrane organization"/>
    <property type="evidence" value="ECO:0007669"/>
    <property type="project" value="InterPro"/>
</dbReference>
<dbReference type="GO" id="GO:0005637">
    <property type="term" value="C:nuclear inner membrane"/>
    <property type="evidence" value="ECO:0007669"/>
    <property type="project" value="UniProtKB-SubCell"/>
</dbReference>
<proteinExistence type="predicted"/>
<evidence type="ECO:0000313" key="8">
    <source>
        <dbReference type="Proteomes" id="UP000240883"/>
    </source>
</evidence>
<keyword evidence="2" id="KW-0812">Transmembrane</keyword>
<dbReference type="OrthoDB" id="5966927at2759"/>
<dbReference type="STRING" id="1448308.A0A2T2NUF3"/>
<evidence type="ECO:0000256" key="5">
    <source>
        <dbReference type="ARBA" id="ARBA00023242"/>
    </source>
</evidence>
<dbReference type="EMBL" id="KZ678133">
    <property type="protein sequence ID" value="PSN68718.1"/>
    <property type="molecule type" value="Genomic_DNA"/>
</dbReference>
<evidence type="ECO:0000259" key="6">
    <source>
        <dbReference type="Pfam" id="PF09779"/>
    </source>
</evidence>
<accession>A0A2T2NUF3</accession>
<reference evidence="7 8" key="1">
    <citation type="journal article" date="2018" name="Front. Microbiol.">
        <title>Genome-Wide Analysis of Corynespora cassiicola Leaf Fall Disease Putative Effectors.</title>
        <authorList>
            <person name="Lopez D."/>
            <person name="Ribeiro S."/>
            <person name="Label P."/>
            <person name="Fumanal B."/>
            <person name="Venisse J.S."/>
            <person name="Kohler A."/>
            <person name="de Oliveira R.R."/>
            <person name="Labutti K."/>
            <person name="Lipzen A."/>
            <person name="Lail K."/>
            <person name="Bauer D."/>
            <person name="Ohm R.A."/>
            <person name="Barry K.W."/>
            <person name="Spatafora J."/>
            <person name="Grigoriev I.V."/>
            <person name="Martin F.M."/>
            <person name="Pujade-Renaud V."/>
        </authorList>
    </citation>
    <scope>NUCLEOTIDE SEQUENCE [LARGE SCALE GENOMIC DNA]</scope>
    <source>
        <strain evidence="7 8">Philippines</strain>
    </source>
</reference>
<evidence type="ECO:0000256" key="1">
    <source>
        <dbReference type="ARBA" id="ARBA00004473"/>
    </source>
</evidence>
<sequence>MPRLLRRRLRCHYCNSYTQSPQGGIPRSWQCPQCEAVNHLDEHGEIIHPPVEATTTAAQFSFARSRSPTPRPPPPGESPFCDTCQRNQMLVNKTLAEYLPDEDDPQYAKYEASADAYRAELEQRYPQVCDTCIGRVRDHIRAAGYAAKTDNLRRVLEQSNRQRVALSPPKEEWTVHVVNLTKWVYIFSISVGLTWHTSGLVSSFDVESLDEELSMSQSMYKQVGHICSAFFTSSSVVRLVQAAAVADLLSIWWNPKVARRTARVGGRMRGLKTLWFARFMVHALRIALLLPWTHSVFHQDPRWFTLMHGVAVFSMLLSVFMTWNSISIVYPSVARPVDEQLPSVPGSAERIQQREYKPVRPDHSTFDTMAAAFTSSFSEPNAYHPPSPTLTATSFATEETATTTPYSRRKSIMTEASDTMDWTPTQKRFASQVPDILPPIWDQPSPPVFESPSKRQTHSIFAKKDPNPFHHKVPAAPKAPAQARIDPWNPVTWSATPKDTRRNIFREERVQLGVAPAGPAAANVGIGVPKNVQRDADIFQSPKLKYDYYGRPKETGLEGSFNDLFSK</sequence>
<comment type="subcellular location">
    <subcellularLocation>
        <location evidence="1">Nucleus inner membrane</location>
        <topology evidence="1">Multi-pass membrane protein</topology>
    </subcellularLocation>
</comment>
<evidence type="ECO:0000256" key="2">
    <source>
        <dbReference type="ARBA" id="ARBA00022692"/>
    </source>
</evidence>
<dbReference type="Proteomes" id="UP000240883">
    <property type="component" value="Unassembled WGS sequence"/>
</dbReference>
<gene>
    <name evidence="7" type="ORF">BS50DRAFT_520798</name>
</gene>
<dbReference type="PANTHER" id="PTHR28538:SF1">
    <property type="entry name" value="INTEGRAL INNER NUCLEAR MEMBRANE PROTEIN IMA1"/>
    <property type="match status" value="1"/>
</dbReference>
<dbReference type="PANTHER" id="PTHR28538">
    <property type="entry name" value="INTEGRAL INNER NUCLEAR MEMBRANE PROTEIN IMA1"/>
    <property type="match status" value="1"/>
</dbReference>
<protein>
    <recommendedName>
        <fullName evidence="6">Ima1 N-terminal domain-containing protein</fullName>
    </recommendedName>
</protein>
<evidence type="ECO:0000256" key="3">
    <source>
        <dbReference type="ARBA" id="ARBA00022989"/>
    </source>
</evidence>